<name>A0A6J6LRV1_9ZZZZ</name>
<dbReference type="Gene3D" id="1.50.10.10">
    <property type="match status" value="1"/>
</dbReference>
<evidence type="ECO:0000256" key="1">
    <source>
        <dbReference type="ARBA" id="ARBA00008558"/>
    </source>
</evidence>
<reference evidence="3" key="1">
    <citation type="submission" date="2020-05" db="EMBL/GenBank/DDBJ databases">
        <authorList>
            <person name="Chiriac C."/>
            <person name="Salcher M."/>
            <person name="Ghai R."/>
            <person name="Kavagutti S V."/>
        </authorList>
    </citation>
    <scope>NUCLEOTIDE SEQUENCE</scope>
</reference>
<sequence length="417" mass="47252">MLTSNELDSSGLTSYGEKFLLAQANALLEFGEGSVMPGAGFGYMDLHGVVDLSMPRQVYIQARMIEIFGLADILKLSDTKHLVTHGLRALKNNFHDKEHGGFFSAITLQGVPIGENKSAYDHDFVILASATGLAMKDPLAQEIFSEATGIMDKYYWDEEFNMVRDQWDLSFKHLDSYRGINASMHAVESFTAAFDVTGDMRFHDRAVSIATRAINQFARSNNWFLPEHFSENWEILTEFNADNPADQFKPYGVTIGHLFEWSRLILQLQLQKQPHDPSLEWVIESAKGLYQTGKTHGWNVDGAPGFVYTIDWQGVPVVRSRMQWVAAEAVMAAYTLWKITGESEYLKDYDMWWAYIDEHVLDQQLGSWHHELDTNNQPSESMWPGKPDIYHSFNACIMPLLPLKSSFIASALSTRGK</sequence>
<proteinExistence type="inferred from homology"/>
<evidence type="ECO:0000313" key="3">
    <source>
        <dbReference type="EMBL" id="CAB4664451.1"/>
    </source>
</evidence>
<comment type="similarity">
    <text evidence="1">Belongs to the N-acylglucosamine 2-epimerase family.</text>
</comment>
<keyword evidence="2" id="KW-0413">Isomerase</keyword>
<dbReference type="EMBL" id="CAEZWO010000092">
    <property type="protein sequence ID" value="CAB4664451.1"/>
    <property type="molecule type" value="Genomic_DNA"/>
</dbReference>
<dbReference type="InterPro" id="IPR010819">
    <property type="entry name" value="AGE/CE"/>
</dbReference>
<dbReference type="Pfam" id="PF07221">
    <property type="entry name" value="GlcNAc_2-epim"/>
    <property type="match status" value="1"/>
</dbReference>
<dbReference type="AlphaFoldDB" id="A0A6J6LRV1"/>
<protein>
    <submittedName>
        <fullName evidence="3">Unannotated protein</fullName>
    </submittedName>
</protein>
<dbReference type="GO" id="GO:0016853">
    <property type="term" value="F:isomerase activity"/>
    <property type="evidence" value="ECO:0007669"/>
    <property type="project" value="UniProtKB-KW"/>
</dbReference>
<evidence type="ECO:0000256" key="2">
    <source>
        <dbReference type="ARBA" id="ARBA00023235"/>
    </source>
</evidence>
<accession>A0A6J6LRV1</accession>
<gene>
    <name evidence="3" type="ORF">UFOPK2254_00946</name>
</gene>
<dbReference type="InterPro" id="IPR008928">
    <property type="entry name" value="6-hairpin_glycosidase_sf"/>
</dbReference>
<dbReference type="PANTHER" id="PTHR15108">
    <property type="entry name" value="N-ACYLGLUCOSAMINE-2-EPIMERASE"/>
    <property type="match status" value="1"/>
</dbReference>
<organism evidence="3">
    <name type="scientific">freshwater metagenome</name>
    <dbReference type="NCBI Taxonomy" id="449393"/>
    <lineage>
        <taxon>unclassified sequences</taxon>
        <taxon>metagenomes</taxon>
        <taxon>ecological metagenomes</taxon>
    </lineage>
</organism>
<dbReference type="InterPro" id="IPR012341">
    <property type="entry name" value="6hp_glycosidase-like_sf"/>
</dbReference>
<dbReference type="GO" id="GO:0005975">
    <property type="term" value="P:carbohydrate metabolic process"/>
    <property type="evidence" value="ECO:0007669"/>
    <property type="project" value="InterPro"/>
</dbReference>
<dbReference type="SUPFAM" id="SSF48208">
    <property type="entry name" value="Six-hairpin glycosidases"/>
    <property type="match status" value="1"/>
</dbReference>